<dbReference type="SUPFAM" id="SSF53597">
    <property type="entry name" value="Dihydrofolate reductase-like"/>
    <property type="match status" value="1"/>
</dbReference>
<comment type="caution">
    <text evidence="2">The sequence shown here is derived from an EMBL/GenBank/DDBJ whole genome shotgun (WGS) entry which is preliminary data.</text>
</comment>
<reference evidence="2 3" key="1">
    <citation type="submission" date="2017-11" db="EMBL/GenBank/DDBJ databases">
        <title>Genomic Encyclopedia of Archaeal and Bacterial Type Strains, Phase II (KMG-II): From Individual Species to Whole Genera.</title>
        <authorList>
            <person name="Goeker M."/>
        </authorList>
    </citation>
    <scope>NUCLEOTIDE SEQUENCE [LARGE SCALE GENOMIC DNA]</scope>
    <source>
        <strain evidence="2 3">DSM 27763</strain>
    </source>
</reference>
<dbReference type="GO" id="GO:0008703">
    <property type="term" value="F:5-amino-6-(5-phosphoribosylamino)uracil reductase activity"/>
    <property type="evidence" value="ECO:0007669"/>
    <property type="project" value="InterPro"/>
</dbReference>
<dbReference type="Gene3D" id="3.40.430.10">
    <property type="entry name" value="Dihydrofolate Reductase, subunit A"/>
    <property type="match status" value="1"/>
</dbReference>
<feature type="domain" description="Bacterial bifunctional deaminase-reductase C-terminal" evidence="1">
    <location>
        <begin position="4"/>
        <end position="173"/>
    </location>
</feature>
<evidence type="ECO:0000259" key="1">
    <source>
        <dbReference type="Pfam" id="PF01872"/>
    </source>
</evidence>
<evidence type="ECO:0000313" key="2">
    <source>
        <dbReference type="EMBL" id="PJJ53447.1"/>
    </source>
</evidence>
<dbReference type="AlphaFoldDB" id="A0A0B2B3L8"/>
<keyword evidence="3" id="KW-1185">Reference proteome</keyword>
<dbReference type="InterPro" id="IPR002734">
    <property type="entry name" value="RibDG_C"/>
</dbReference>
<dbReference type="RefSeq" id="WP_039361894.1">
    <property type="nucleotide sequence ID" value="NZ_PGEZ01000002.1"/>
</dbReference>
<organism evidence="2 3">
    <name type="scientific">Mumia flava</name>
    <dbReference type="NCBI Taxonomy" id="1348852"/>
    <lineage>
        <taxon>Bacteria</taxon>
        <taxon>Bacillati</taxon>
        <taxon>Actinomycetota</taxon>
        <taxon>Actinomycetes</taxon>
        <taxon>Propionibacteriales</taxon>
        <taxon>Nocardioidaceae</taxon>
        <taxon>Mumia</taxon>
    </lineage>
</organism>
<dbReference type="PANTHER" id="PTHR38011:SF2">
    <property type="entry name" value="BIFUNCTIONAL DEAMINASE-REDUCTASE DOMAIN PROTEIN"/>
    <property type="match status" value="1"/>
</dbReference>
<sequence>MSDLMIDCITSLDGFGAAEGWPGLWGLGGPEYFELLETDPHRHDTLLMGATTYRLFEEFLRTGEPGIEALAEIPKVVFSSTLTEPLAWERTTLVSSDATEAVRTMKRESDAGLRTLGSPTLCRSLLEAGLVDRYRVVVFPVVNGATGQDRMYDGWPDVALDLIESRTLDGRLQLLEYAPTVLDGPPGTDATA</sequence>
<dbReference type="PANTHER" id="PTHR38011">
    <property type="entry name" value="DIHYDROFOLATE REDUCTASE FAMILY PROTEIN (AFU_ORTHOLOGUE AFUA_8G06820)"/>
    <property type="match status" value="1"/>
</dbReference>
<dbReference type="InterPro" id="IPR050765">
    <property type="entry name" value="Riboflavin_Biosynth_HTPR"/>
</dbReference>
<dbReference type="OrthoDB" id="4376317at2"/>
<dbReference type="Proteomes" id="UP000230842">
    <property type="component" value="Unassembled WGS sequence"/>
</dbReference>
<gene>
    <name evidence="2" type="ORF">CLV56_2936</name>
</gene>
<protein>
    <submittedName>
        <fullName evidence="2">Dihydrofolate reductase</fullName>
    </submittedName>
</protein>
<proteinExistence type="predicted"/>
<dbReference type="EMBL" id="PGEZ01000002">
    <property type="protein sequence ID" value="PJJ53447.1"/>
    <property type="molecule type" value="Genomic_DNA"/>
</dbReference>
<name>A0A0B2B3L8_9ACTN</name>
<dbReference type="InterPro" id="IPR024072">
    <property type="entry name" value="DHFR-like_dom_sf"/>
</dbReference>
<evidence type="ECO:0000313" key="3">
    <source>
        <dbReference type="Proteomes" id="UP000230842"/>
    </source>
</evidence>
<dbReference type="Pfam" id="PF01872">
    <property type="entry name" value="RibD_C"/>
    <property type="match status" value="1"/>
</dbReference>
<dbReference type="GO" id="GO:0009231">
    <property type="term" value="P:riboflavin biosynthetic process"/>
    <property type="evidence" value="ECO:0007669"/>
    <property type="project" value="InterPro"/>
</dbReference>
<accession>A0A0B2B3L8</accession>